<dbReference type="GO" id="GO:0002161">
    <property type="term" value="F:aminoacyl-tRNA deacylase activity"/>
    <property type="evidence" value="ECO:0007669"/>
    <property type="project" value="TreeGrafter"/>
</dbReference>
<protein>
    <recommendedName>
        <fullName evidence="3">Alanine--tRNA ligase</fullName>
        <ecNumber evidence="2">6.1.1.7</ecNumber>
    </recommendedName>
    <alternativeName>
        <fullName evidence="13">Alanyl-tRNA synthetase</fullName>
    </alternativeName>
</protein>
<dbReference type="FunFam" id="3.30.980.10:FF:000004">
    <property type="entry name" value="Alanine--tRNA ligase, cytoplasmic"/>
    <property type="match status" value="1"/>
</dbReference>
<dbReference type="GO" id="GO:0005524">
    <property type="term" value="F:ATP binding"/>
    <property type="evidence" value="ECO:0007669"/>
    <property type="project" value="UniProtKB-KW"/>
</dbReference>
<dbReference type="PRINTS" id="PR00980">
    <property type="entry name" value="TRNASYNTHALA"/>
</dbReference>
<keyword evidence="8" id="KW-0862">Zinc</keyword>
<evidence type="ECO:0000256" key="8">
    <source>
        <dbReference type="ARBA" id="ARBA00022833"/>
    </source>
</evidence>
<dbReference type="GO" id="GO:0000049">
    <property type="term" value="F:tRNA binding"/>
    <property type="evidence" value="ECO:0007669"/>
    <property type="project" value="UniProtKB-KW"/>
</dbReference>
<dbReference type="CDD" id="cd00673">
    <property type="entry name" value="AlaRS_core"/>
    <property type="match status" value="1"/>
</dbReference>
<dbReference type="Gene3D" id="3.30.980.10">
    <property type="entry name" value="Threonyl-trna Synthetase, Chain A, domain 2"/>
    <property type="match status" value="1"/>
</dbReference>
<evidence type="ECO:0000256" key="4">
    <source>
        <dbReference type="ARBA" id="ARBA00022555"/>
    </source>
</evidence>
<name>A0A131Y0K4_IXORI</name>
<dbReference type="InterPro" id="IPR009000">
    <property type="entry name" value="Transl_B-barrel_sf"/>
</dbReference>
<dbReference type="SUPFAM" id="SSF101353">
    <property type="entry name" value="Putative anticodon-binding domain of alanyl-tRNA synthetase (AlaRS)"/>
    <property type="match status" value="1"/>
</dbReference>
<evidence type="ECO:0000256" key="5">
    <source>
        <dbReference type="ARBA" id="ARBA00022598"/>
    </source>
</evidence>
<evidence type="ECO:0000259" key="15">
    <source>
        <dbReference type="PROSITE" id="PS50860"/>
    </source>
</evidence>
<dbReference type="NCBIfam" id="TIGR00344">
    <property type="entry name" value="alaS"/>
    <property type="match status" value="1"/>
</dbReference>
<dbReference type="InterPro" id="IPR018163">
    <property type="entry name" value="Thr/Ala-tRNA-synth_IIc_edit"/>
</dbReference>
<dbReference type="PROSITE" id="PS50860">
    <property type="entry name" value="AA_TRNA_LIGASE_II_ALA"/>
    <property type="match status" value="1"/>
</dbReference>
<evidence type="ECO:0000313" key="16">
    <source>
        <dbReference type="EMBL" id="JAP73044.1"/>
    </source>
</evidence>
<comment type="catalytic activity">
    <reaction evidence="14">
        <text>tRNA(Ala) + L-alanine + ATP = L-alanyl-tRNA(Ala) + AMP + diphosphate</text>
        <dbReference type="Rhea" id="RHEA:12540"/>
        <dbReference type="Rhea" id="RHEA-COMP:9657"/>
        <dbReference type="Rhea" id="RHEA-COMP:9923"/>
        <dbReference type="ChEBI" id="CHEBI:30616"/>
        <dbReference type="ChEBI" id="CHEBI:33019"/>
        <dbReference type="ChEBI" id="CHEBI:57972"/>
        <dbReference type="ChEBI" id="CHEBI:78442"/>
        <dbReference type="ChEBI" id="CHEBI:78497"/>
        <dbReference type="ChEBI" id="CHEBI:456215"/>
        <dbReference type="EC" id="6.1.1.7"/>
    </reaction>
</comment>
<dbReference type="GO" id="GO:0046872">
    <property type="term" value="F:metal ion binding"/>
    <property type="evidence" value="ECO:0007669"/>
    <property type="project" value="UniProtKB-KW"/>
</dbReference>
<dbReference type="InterPro" id="IPR045864">
    <property type="entry name" value="aa-tRNA-synth_II/BPL/LPL"/>
</dbReference>
<evidence type="ECO:0000256" key="14">
    <source>
        <dbReference type="ARBA" id="ARBA00048300"/>
    </source>
</evidence>
<dbReference type="PANTHER" id="PTHR11777:SF9">
    <property type="entry name" value="ALANINE--TRNA LIGASE, CYTOPLASMIC"/>
    <property type="match status" value="1"/>
</dbReference>
<dbReference type="HAMAP" id="MF_00036_B">
    <property type="entry name" value="Ala_tRNA_synth_B"/>
    <property type="match status" value="1"/>
</dbReference>
<organism evidence="16">
    <name type="scientific">Ixodes ricinus</name>
    <name type="common">Common tick</name>
    <name type="synonym">Acarus ricinus</name>
    <dbReference type="NCBI Taxonomy" id="34613"/>
    <lineage>
        <taxon>Eukaryota</taxon>
        <taxon>Metazoa</taxon>
        <taxon>Ecdysozoa</taxon>
        <taxon>Arthropoda</taxon>
        <taxon>Chelicerata</taxon>
        <taxon>Arachnida</taxon>
        <taxon>Acari</taxon>
        <taxon>Parasitiformes</taxon>
        <taxon>Ixodida</taxon>
        <taxon>Ixodoidea</taxon>
        <taxon>Ixodidae</taxon>
        <taxon>Ixodinae</taxon>
        <taxon>Ixodes</taxon>
    </lineage>
</organism>
<dbReference type="FunFam" id="3.30.930.10:FF:000011">
    <property type="entry name" value="Alanine--tRNA ligase, cytoplasmic"/>
    <property type="match status" value="1"/>
</dbReference>
<reference evidence="16" key="1">
    <citation type="submission" date="2016-02" db="EMBL/GenBank/DDBJ databases">
        <title>RNAseq analyses of the midgut from blood- or serum-fed Ixodes ricinus ticks.</title>
        <authorList>
            <person name="Perner J."/>
            <person name="Provaznik J."/>
            <person name="Schrenkova J."/>
            <person name="Urbanova V."/>
            <person name="Ribeiro J.M."/>
            <person name="Kopacek P."/>
        </authorList>
    </citation>
    <scope>NUCLEOTIDE SEQUENCE</scope>
    <source>
        <tissue evidence="16">Gut</tissue>
    </source>
</reference>
<dbReference type="SMART" id="SM00863">
    <property type="entry name" value="tRNA_SAD"/>
    <property type="match status" value="1"/>
</dbReference>
<evidence type="ECO:0000256" key="13">
    <source>
        <dbReference type="ARBA" id="ARBA00032577"/>
    </source>
</evidence>
<keyword evidence="12 16" id="KW-0030">Aminoacyl-tRNA synthetase</keyword>
<dbReference type="EMBL" id="GEFM01002752">
    <property type="protein sequence ID" value="JAP73044.1"/>
    <property type="molecule type" value="mRNA"/>
</dbReference>
<dbReference type="Pfam" id="PF01411">
    <property type="entry name" value="tRNA-synt_2c"/>
    <property type="match status" value="1"/>
</dbReference>
<evidence type="ECO:0000256" key="6">
    <source>
        <dbReference type="ARBA" id="ARBA00022723"/>
    </source>
</evidence>
<dbReference type="SUPFAM" id="SSF55186">
    <property type="entry name" value="ThrRS/AlaRS common domain"/>
    <property type="match status" value="1"/>
</dbReference>
<evidence type="ECO:0000256" key="2">
    <source>
        <dbReference type="ARBA" id="ARBA00013168"/>
    </source>
</evidence>
<evidence type="ECO:0000256" key="12">
    <source>
        <dbReference type="ARBA" id="ARBA00023146"/>
    </source>
</evidence>
<dbReference type="InterPro" id="IPR002318">
    <property type="entry name" value="Ala-tRNA-lgiase_IIc"/>
</dbReference>
<evidence type="ECO:0000256" key="9">
    <source>
        <dbReference type="ARBA" id="ARBA00022840"/>
    </source>
</evidence>
<dbReference type="InterPro" id="IPR018165">
    <property type="entry name" value="Ala-tRNA-synth_IIc_core"/>
</dbReference>
<dbReference type="InterPro" id="IPR018162">
    <property type="entry name" value="Ala-tRNA-ligase_IIc_anticod-bd"/>
</dbReference>
<evidence type="ECO:0000256" key="1">
    <source>
        <dbReference type="ARBA" id="ARBA00008429"/>
    </source>
</evidence>
<keyword evidence="5" id="KW-0436">Ligase</keyword>
<dbReference type="SUPFAM" id="SSF55681">
    <property type="entry name" value="Class II aaRS and biotin synthetases"/>
    <property type="match status" value="1"/>
</dbReference>
<dbReference type="SUPFAM" id="SSF50447">
    <property type="entry name" value="Translation proteins"/>
    <property type="match status" value="1"/>
</dbReference>
<dbReference type="InterPro" id="IPR018164">
    <property type="entry name" value="Ala-tRNA-synth_IIc_N"/>
</dbReference>
<dbReference type="GO" id="GO:0005739">
    <property type="term" value="C:mitochondrion"/>
    <property type="evidence" value="ECO:0007669"/>
    <property type="project" value="TreeGrafter"/>
</dbReference>
<dbReference type="Pfam" id="PF07973">
    <property type="entry name" value="tRNA_SAD"/>
    <property type="match status" value="1"/>
</dbReference>
<keyword evidence="6" id="KW-0479">Metal-binding</keyword>
<dbReference type="Gene3D" id="2.40.30.130">
    <property type="match status" value="1"/>
</dbReference>
<dbReference type="GO" id="GO:0006419">
    <property type="term" value="P:alanyl-tRNA aminoacylation"/>
    <property type="evidence" value="ECO:0007669"/>
    <property type="project" value="InterPro"/>
</dbReference>
<dbReference type="GO" id="GO:0004813">
    <property type="term" value="F:alanine-tRNA ligase activity"/>
    <property type="evidence" value="ECO:0007669"/>
    <property type="project" value="UniProtKB-EC"/>
</dbReference>
<feature type="domain" description="Alanyl-transfer RNA synthetases family profile" evidence="15">
    <location>
        <begin position="20"/>
        <end position="760"/>
    </location>
</feature>
<dbReference type="Gene3D" id="3.30.930.10">
    <property type="entry name" value="Bira Bifunctional Protein, Domain 2"/>
    <property type="match status" value="1"/>
</dbReference>
<keyword evidence="4" id="KW-0820">tRNA-binding</keyword>
<evidence type="ECO:0000256" key="11">
    <source>
        <dbReference type="ARBA" id="ARBA00022917"/>
    </source>
</evidence>
<evidence type="ECO:0000256" key="7">
    <source>
        <dbReference type="ARBA" id="ARBA00022741"/>
    </source>
</evidence>
<proteinExistence type="evidence at transcript level"/>
<dbReference type="InterPro" id="IPR023033">
    <property type="entry name" value="Ala_tRNA_ligase_euk/bac"/>
</dbReference>
<dbReference type="InterPro" id="IPR012947">
    <property type="entry name" value="tRNA_SAD"/>
</dbReference>
<accession>A0A131Y0K4</accession>
<evidence type="ECO:0000256" key="3">
    <source>
        <dbReference type="ARBA" id="ARBA00017959"/>
    </source>
</evidence>
<sequence>LTWQRWRSIRLCSSEAHRKLSGRKVRQLFLDYFTKDHGHQFIPSSSVVPSSDKSILFTNAGMNQFKSVFLGAMDANSPFENLKRAANYQKCIRVGGKHNDLEDVGKDLNHHTFFEMLGNWSFGDYFKKEACAMAWELLTEVYRLPKERLYVTYFAGDKEAGLLPDDECRQAWLELGLPPTHVLPFGMKDNFWEMGNMGPCGPSTEIHIDLAEGGGPLKPATLRVNAGSGDLVELWNLVFIQFNRDAGGNLSSLPNKHVDTGMGLERLAAVLQNVKSNYDTDLFSPLLSALQKSARVAPYRGLVGPDASVDVAYRIVVDHARMFTVAISDGVLPEHFDAGNKLRRVIRKASHTAIKHLKCDRGVLASLADSVYIVLGEFYPNLNLELVKNIVNLEEDRYLSQMSKAEAALRDAKPSKEISGKLAWDMYVQYGLQKELIADMAADKGLSVNWGEFSELFKEFQEKSEAGKARSAGEEEGLTREIMQLRKAGFAPTDTDGIYNYTSCDGNYNFPNLRTLVKAIFKNGKEVDTANLGEDCLIVTSSTNFYFESGGQVSDKGTITTKDGKFCVQSVKSQGGFVFHQGVVTRGEVSKDDAAEMCIDKQHRTQCMLHHTATHCLNMALRAVLGSTEQKSSLVDSGHLRFDFLSKKGLTTDQVQRVQDCCNAMIRENHDVQRVILPKSEALELPQLVTVANEEYPTSVSVITIGKNDNIVSRELCCGTHVSSLSDLGEFVLTSHRSVGSVVRSVCAVAGPLAVDVNSRDQHVAEQIQLLAQEIAALMKLPPDDYVSMASCREKLHEIRRFIADNTVSLLLRRTAEEKLEKLKRQIDSIIRKYNHTFGEQRVLDELNTAVKQYEGEPFQVVCLRQCTDGTLVTKLARKLGQHKPSFIAVRTSPERLQVDCYVPEEFLSETFQACTWAAVAERYGYSYSYSSSNHSEPEMYYKVMVCCEDNSMEELERVAVEFAKAQLSGSVASRT</sequence>
<dbReference type="AlphaFoldDB" id="A0A131Y0K4"/>
<evidence type="ECO:0000256" key="10">
    <source>
        <dbReference type="ARBA" id="ARBA00022884"/>
    </source>
</evidence>
<dbReference type="InterPro" id="IPR050058">
    <property type="entry name" value="Ala-tRNA_ligase"/>
</dbReference>
<feature type="non-terminal residue" evidence="16">
    <location>
        <position position="1"/>
    </location>
</feature>
<comment type="similarity">
    <text evidence="1">Belongs to the class-II aminoacyl-tRNA synthetase family. Alax-L subfamily.</text>
</comment>
<dbReference type="PANTHER" id="PTHR11777">
    <property type="entry name" value="ALANYL-TRNA SYNTHETASE"/>
    <property type="match status" value="1"/>
</dbReference>
<keyword evidence="7" id="KW-0547">Nucleotide-binding</keyword>
<keyword evidence="10" id="KW-0694">RNA-binding</keyword>
<keyword evidence="11" id="KW-0648">Protein biosynthesis</keyword>
<dbReference type="EC" id="6.1.1.7" evidence="2"/>
<keyword evidence="9" id="KW-0067">ATP-binding</keyword>